<protein>
    <recommendedName>
        <fullName evidence="5">Lipoprotein</fullName>
    </recommendedName>
</protein>
<proteinExistence type="predicted"/>
<evidence type="ECO:0000313" key="4">
    <source>
        <dbReference type="Proteomes" id="UP001637994"/>
    </source>
</evidence>
<keyword evidence="1" id="KW-0175">Coiled coil</keyword>
<comment type="caution">
    <text evidence="3">The sequence shown here is derived from an EMBL/GenBank/DDBJ whole genome shotgun (WGS) entry which is preliminary data.</text>
</comment>
<evidence type="ECO:0008006" key="5">
    <source>
        <dbReference type="Google" id="ProtNLM"/>
    </source>
</evidence>
<evidence type="ECO:0000256" key="2">
    <source>
        <dbReference type="SAM" id="MobiDB-lite"/>
    </source>
</evidence>
<feature type="region of interest" description="Disordered" evidence="2">
    <location>
        <begin position="47"/>
        <end position="67"/>
    </location>
</feature>
<dbReference type="PROSITE" id="PS51257">
    <property type="entry name" value="PROKAR_LIPOPROTEIN"/>
    <property type="match status" value="1"/>
</dbReference>
<keyword evidence="4" id="KW-1185">Reference proteome</keyword>
<dbReference type="RefSeq" id="WP_410035835.1">
    <property type="nucleotide sequence ID" value="NZ_JBGMEF010000029.1"/>
</dbReference>
<dbReference type="EMBL" id="JBGMEF010000029">
    <property type="protein sequence ID" value="MFO3667659.1"/>
    <property type="molecule type" value="Genomic_DNA"/>
</dbReference>
<dbReference type="Proteomes" id="UP001637994">
    <property type="component" value="Unassembled WGS sequence"/>
</dbReference>
<organism evidence="3 4">
    <name type="scientific">Anaerococcus kampingae</name>
    <dbReference type="NCBI Taxonomy" id="3115614"/>
    <lineage>
        <taxon>Bacteria</taxon>
        <taxon>Bacillati</taxon>
        <taxon>Bacillota</taxon>
        <taxon>Tissierellia</taxon>
        <taxon>Tissierellales</taxon>
        <taxon>Peptoniphilaceae</taxon>
        <taxon>Anaerococcus</taxon>
    </lineage>
</organism>
<name>A0ABW9MEP4_9FIRM</name>
<reference evidence="3 4" key="1">
    <citation type="journal article" date="2025" name="Anaerobe">
        <title>Description of Anaerococcus kampingiae sp. nov., Anaerococcus groningensis sp. nov., Anaerococcus martiniensis sp. nov., and Anaerococcus cruorum sp. nov., isolated from human clinical specimens.</title>
        <authorList>
            <person name="Boiten K.E."/>
            <person name="Meijer J."/>
            <person name="van Wezel E.M."/>
            <person name="Veloo A.C.M."/>
        </authorList>
    </citation>
    <scope>NUCLEOTIDE SEQUENCE [LARGE SCALE GENOMIC DNA]</scope>
    <source>
        <strain evidence="3 4">ENR0874</strain>
    </source>
</reference>
<accession>A0ABW9MEP4</accession>
<gene>
    <name evidence="3" type="ORF">ACCQ42_07735</name>
</gene>
<feature type="compositionally biased region" description="Low complexity" evidence="2">
    <location>
        <begin position="53"/>
        <end position="65"/>
    </location>
</feature>
<evidence type="ECO:0000313" key="3">
    <source>
        <dbReference type="EMBL" id="MFO3667659.1"/>
    </source>
</evidence>
<sequence length="993" mass="114821">MKKILLIACMVFVFTSCDYQTKVDEVTDDLSQLGQVVKDKVDEVVDQDKGNDQENQNYQSSNENPNIEEDYPIEENVESKVQNENIVENEEKTYDDLSFIDCYRDILNSDLPLRDYISTEDNSHIITYLNDDTYVDGKYFKTSYQHGSYYFNLIDHKDFKYPLLVLKEKSKMFSSIVIVQYLGDGKYNTMGYLGGSEISFQPENLYFDEEGNLYADSSYYEDEIYGINKVDDRLMANFLYTPDSKGKATKLYADYYSEPPIEKIDENYPNGVDNFDRLMIFDDTKEDFSLEELNAFREKLIPVELFDLSIEKYNEVAKENFANKKNIAVGSKTRDSSIEDKDAYAKMLNFIRENLNISQQEGKEEEVYIADYDNNGKLAAFVVAMNKDYKPELVFVDEDLNIKKVKDLIDMKPYAESGGYYKILNGGVFDAGNDQYLAIEENYGSSNSDCYIYSVANNNVYEPDVSTKVATFYKDGDTYANKYYYHEYTEMGGSLQEGIEYYKYYQVDRQFEKNSANASEEEIDLNEKSDENSTIEEAINLENEEENSEQKIAEEKIEEKADKKKIDEEKQVEIEANDKINTKLRANVKDVKPIISIEGAEDGLDYVGNISLRVLNYKDYPPTARIIVKAMEFIKEDKDGYLISEKPIDIEVKQWLLFDWGKDRTISLSIQIVDEENKSEKYTYCLNPVFNNNMKKISSGDYLRETKFRSYMGQIKDINTKSRDKYAFIQDIYKPGKYDKATIELRDKWFDYAETMTYLKFLENIKVAESSKYSKSDFKSLSRLSSHLRDISLAKEILSSIKDESVDKTIKFADKKYIFHYDMISVGMAVNFDGYISDEDGNLIKGLDLLKATSKVDSDTMKINDAYMKVIGTQIFANLVGAGNAVKEANRLVNLREINISDAERVFNMIYSCFDDDTIKSKKNRILISKSLGLYNEGIDFFTVCEALNNISNFKNENFNTTLAFNVEKRDLNDLYKDSLTVMKYLGKLDKNK</sequence>
<evidence type="ECO:0000256" key="1">
    <source>
        <dbReference type="SAM" id="Coils"/>
    </source>
</evidence>
<feature type="coiled-coil region" evidence="1">
    <location>
        <begin position="525"/>
        <end position="563"/>
    </location>
</feature>